<dbReference type="AlphaFoldDB" id="A0A7I7Q7S3"/>
<organism evidence="2 3">
    <name type="scientific">Mycobacterium stomatepiae</name>
    <dbReference type="NCBI Taxonomy" id="470076"/>
    <lineage>
        <taxon>Bacteria</taxon>
        <taxon>Bacillati</taxon>
        <taxon>Actinomycetota</taxon>
        <taxon>Actinomycetes</taxon>
        <taxon>Mycobacteriales</taxon>
        <taxon>Mycobacteriaceae</taxon>
        <taxon>Mycobacterium</taxon>
        <taxon>Mycobacterium simiae complex</taxon>
    </lineage>
</organism>
<keyword evidence="1" id="KW-1133">Transmembrane helix</keyword>
<reference evidence="2 3" key="1">
    <citation type="journal article" date="2019" name="Emerg. Microbes Infect.">
        <title>Comprehensive subspecies identification of 175 nontuberculous mycobacteria species based on 7547 genomic profiles.</title>
        <authorList>
            <person name="Matsumoto Y."/>
            <person name="Kinjo T."/>
            <person name="Motooka D."/>
            <person name="Nabeya D."/>
            <person name="Jung N."/>
            <person name="Uechi K."/>
            <person name="Horii T."/>
            <person name="Iida T."/>
            <person name="Fujita J."/>
            <person name="Nakamura S."/>
        </authorList>
    </citation>
    <scope>NUCLEOTIDE SEQUENCE [LARGE SCALE GENOMIC DNA]</scope>
    <source>
        <strain evidence="2 3">JCM 17783</strain>
    </source>
</reference>
<evidence type="ECO:0000256" key="1">
    <source>
        <dbReference type="SAM" id="Phobius"/>
    </source>
</evidence>
<keyword evidence="1" id="KW-0472">Membrane</keyword>
<keyword evidence="1" id="KW-0812">Transmembrane</keyword>
<keyword evidence="3" id="KW-1185">Reference proteome</keyword>
<feature type="transmembrane region" description="Helical" evidence="1">
    <location>
        <begin position="27"/>
        <end position="45"/>
    </location>
</feature>
<dbReference type="EMBL" id="AP022587">
    <property type="protein sequence ID" value="BBY22132.1"/>
    <property type="molecule type" value="Genomic_DNA"/>
</dbReference>
<name>A0A7I7Q7S3_9MYCO</name>
<feature type="transmembrane region" description="Helical" evidence="1">
    <location>
        <begin position="89"/>
        <end position="107"/>
    </location>
</feature>
<gene>
    <name evidence="2" type="ORF">MSTO_23370</name>
</gene>
<protein>
    <recommendedName>
        <fullName evidence="4">Diguanylate cyclase</fullName>
    </recommendedName>
</protein>
<dbReference type="KEGG" id="msto:MSTO_23370"/>
<evidence type="ECO:0008006" key="4">
    <source>
        <dbReference type="Google" id="ProtNLM"/>
    </source>
</evidence>
<proteinExistence type="predicted"/>
<dbReference type="RefSeq" id="WP_163790225.1">
    <property type="nucleotide sequence ID" value="NZ_AP022587.1"/>
</dbReference>
<evidence type="ECO:0000313" key="3">
    <source>
        <dbReference type="Proteomes" id="UP000467130"/>
    </source>
</evidence>
<feature type="transmembrane region" description="Helical" evidence="1">
    <location>
        <begin position="174"/>
        <end position="192"/>
    </location>
</feature>
<evidence type="ECO:0000313" key="2">
    <source>
        <dbReference type="EMBL" id="BBY22132.1"/>
    </source>
</evidence>
<accession>A0A7I7Q7S3</accession>
<dbReference type="Proteomes" id="UP000467130">
    <property type="component" value="Chromosome"/>
</dbReference>
<sequence length="205" mass="22897">MTQPITKANGGHRKRIPDQATDAETALLRYIVYGILPAWFIPGFLDWNQHRRSRIEQNAGTRESLIHLLMMTEVGVPLTLGLLCEINPLILTTMIVAIAAHEATALWDVSTAEHSGRQVTTFEQHVHSFLESMPLMAASALGCLRWKQVRELVGGAHSRDAWRLRWKKEPLPKGYLGAIGACVVAAIAVPYGEELLRCVREANRR</sequence>